<dbReference type="Gene3D" id="3.10.290.10">
    <property type="entry name" value="RNA-binding S4 domain"/>
    <property type="match status" value="1"/>
</dbReference>
<dbReference type="InterPro" id="IPR020103">
    <property type="entry name" value="PsdUridine_synth_cat_dom_sf"/>
</dbReference>
<dbReference type="InterPro" id="IPR018496">
    <property type="entry name" value="PsdUridine_synth_RsuA/RluB_CS"/>
</dbReference>
<dbReference type="Pfam" id="PF01479">
    <property type="entry name" value="S4"/>
    <property type="match status" value="1"/>
</dbReference>
<evidence type="ECO:0000256" key="2">
    <source>
        <dbReference type="ARBA" id="ARBA00022884"/>
    </source>
</evidence>
<comment type="caution">
    <text evidence="9">The sequence shown here is derived from an EMBL/GenBank/DDBJ whole genome shotgun (WGS) entry which is preliminary data.</text>
</comment>
<dbReference type="PANTHER" id="PTHR47683:SF4">
    <property type="entry name" value="PSEUDOURIDINE SYNTHASE"/>
    <property type="match status" value="1"/>
</dbReference>
<sequence>MRLDRLVANLPGYNRQQARRALAMGEVEVDGCVVQEPAWDIRPFATVSVRGQVVQHGYPARYLMLHKPEGCVSATSDPEHRTVLDLLPEAERADLHLAGRLDYNSTGLLLLTNDGHWSRRLTQPGSKLPKLYYVETEQPIEAHYVSVFEAGLYFAYEGLTTLPAHLILLGSHSAHLSLVEGRYHQVKRMFGHFQNKVTRLHRVAVGPLTLDPALAPGAYRALTEGELASLQVPLEG</sequence>
<comment type="catalytic activity">
    <reaction evidence="4">
        <text>uridine(516) in 16S rRNA = pseudouridine(516) in 16S rRNA</text>
        <dbReference type="Rhea" id="RHEA:38867"/>
        <dbReference type="Rhea" id="RHEA-COMP:10089"/>
        <dbReference type="Rhea" id="RHEA-COMP:10090"/>
        <dbReference type="ChEBI" id="CHEBI:65314"/>
        <dbReference type="ChEBI" id="CHEBI:65315"/>
        <dbReference type="EC" id="5.4.99.19"/>
    </reaction>
</comment>
<dbReference type="InterPro" id="IPR050343">
    <property type="entry name" value="RsuA_PseudoU_synthase"/>
</dbReference>
<dbReference type="CDD" id="cd02553">
    <property type="entry name" value="PseudoU_synth_RsuA"/>
    <property type="match status" value="1"/>
</dbReference>
<dbReference type="InterPro" id="IPR002942">
    <property type="entry name" value="S4_RNA-bd"/>
</dbReference>
<dbReference type="NCBIfam" id="TIGR00093">
    <property type="entry name" value="pseudouridine synthase"/>
    <property type="match status" value="1"/>
</dbReference>
<dbReference type="InterPro" id="IPR000748">
    <property type="entry name" value="PsdUridine_synth_RsuA/RluB/E/F"/>
</dbReference>
<evidence type="ECO:0000313" key="10">
    <source>
        <dbReference type="Proteomes" id="UP000746535"/>
    </source>
</evidence>
<dbReference type="PANTHER" id="PTHR47683">
    <property type="entry name" value="PSEUDOURIDINE SYNTHASE FAMILY PROTEIN-RELATED"/>
    <property type="match status" value="1"/>
</dbReference>
<reference evidence="9 10" key="1">
    <citation type="submission" date="2020-03" db="EMBL/GenBank/DDBJ databases">
        <authorList>
            <person name="Wang L."/>
            <person name="He N."/>
            <person name="Li Y."/>
            <person name="Fang Y."/>
            <person name="Zhang F."/>
        </authorList>
    </citation>
    <scope>NUCLEOTIDE SEQUENCE [LARGE SCALE GENOMIC DNA]</scope>
    <source>
        <strain evidence="10">hsmgli-8</strain>
    </source>
</reference>
<comment type="similarity">
    <text evidence="1 7">Belongs to the pseudouridine synthase RsuA family.</text>
</comment>
<dbReference type="Gene3D" id="3.30.70.1560">
    <property type="entry name" value="Alpha-L RNA-binding motif"/>
    <property type="match status" value="1"/>
</dbReference>
<evidence type="ECO:0000256" key="4">
    <source>
        <dbReference type="ARBA" id="ARBA00036749"/>
    </source>
</evidence>
<dbReference type="SMART" id="SM00363">
    <property type="entry name" value="S4"/>
    <property type="match status" value="1"/>
</dbReference>
<dbReference type="InterPro" id="IPR006145">
    <property type="entry name" value="PsdUridine_synth_RsuA/RluA"/>
</dbReference>
<dbReference type="Pfam" id="PF00849">
    <property type="entry name" value="PseudoU_synth_2"/>
    <property type="match status" value="1"/>
</dbReference>
<evidence type="ECO:0000256" key="1">
    <source>
        <dbReference type="ARBA" id="ARBA00008348"/>
    </source>
</evidence>
<accession>A0ABX0YAC2</accession>
<feature type="domain" description="RNA-binding S4" evidence="8">
    <location>
        <begin position="1"/>
        <end position="59"/>
    </location>
</feature>
<dbReference type="CDD" id="cd00165">
    <property type="entry name" value="S4"/>
    <property type="match status" value="1"/>
</dbReference>
<dbReference type="InterPro" id="IPR042092">
    <property type="entry name" value="PsdUridine_s_RsuA/RluB/E/F_cat"/>
</dbReference>
<protein>
    <recommendedName>
        <fullName evidence="7">Pseudouridine synthase</fullName>
        <ecNumber evidence="7">5.4.99.-</ecNumber>
    </recommendedName>
</protein>
<dbReference type="Proteomes" id="UP000746535">
    <property type="component" value="Unassembled WGS sequence"/>
</dbReference>
<evidence type="ECO:0000259" key="8">
    <source>
        <dbReference type="SMART" id="SM00363"/>
    </source>
</evidence>
<dbReference type="EMBL" id="JAAVJI010000002">
    <property type="protein sequence ID" value="NJP00269.1"/>
    <property type="molecule type" value="Genomic_DNA"/>
</dbReference>
<keyword evidence="3 7" id="KW-0413">Isomerase</keyword>
<evidence type="ECO:0000256" key="6">
    <source>
        <dbReference type="PROSITE-ProRule" id="PRU00182"/>
    </source>
</evidence>
<comment type="function">
    <text evidence="5">Responsible for synthesis of pseudouridine from uracil-516 in 16S ribosomal RNA.</text>
</comment>
<dbReference type="RefSeq" id="WP_168082236.1">
    <property type="nucleotide sequence ID" value="NZ_JAAVJI010000002.1"/>
</dbReference>
<dbReference type="Gene3D" id="3.30.70.580">
    <property type="entry name" value="Pseudouridine synthase I, catalytic domain, N-terminal subdomain"/>
    <property type="match status" value="1"/>
</dbReference>
<evidence type="ECO:0000256" key="3">
    <source>
        <dbReference type="ARBA" id="ARBA00023235"/>
    </source>
</evidence>
<dbReference type="InterPro" id="IPR020094">
    <property type="entry name" value="TruA/RsuA/RluB/E/F_N"/>
</dbReference>
<dbReference type="SUPFAM" id="SSF55120">
    <property type="entry name" value="Pseudouridine synthase"/>
    <property type="match status" value="1"/>
</dbReference>
<organism evidence="9 10">
    <name type="scientific">Pseudomonas quercus</name>
    <dbReference type="NCBI Taxonomy" id="2722792"/>
    <lineage>
        <taxon>Bacteria</taxon>
        <taxon>Pseudomonadati</taxon>
        <taxon>Pseudomonadota</taxon>
        <taxon>Gammaproteobacteria</taxon>
        <taxon>Pseudomonadales</taxon>
        <taxon>Pseudomonadaceae</taxon>
        <taxon>Pseudomonas</taxon>
    </lineage>
</organism>
<dbReference type="EC" id="5.4.99.-" evidence="7"/>
<dbReference type="PROSITE" id="PS50889">
    <property type="entry name" value="S4"/>
    <property type="match status" value="1"/>
</dbReference>
<gene>
    <name evidence="9" type="ORF">HBH25_05275</name>
</gene>
<dbReference type="PROSITE" id="PS01149">
    <property type="entry name" value="PSI_RSU"/>
    <property type="match status" value="1"/>
</dbReference>
<keyword evidence="10" id="KW-1185">Reference proteome</keyword>
<dbReference type="SUPFAM" id="SSF55174">
    <property type="entry name" value="Alpha-L RNA-binding motif"/>
    <property type="match status" value="1"/>
</dbReference>
<name>A0ABX0YAC2_9PSED</name>
<evidence type="ECO:0000256" key="5">
    <source>
        <dbReference type="ARBA" id="ARBA00037590"/>
    </source>
</evidence>
<evidence type="ECO:0000256" key="7">
    <source>
        <dbReference type="RuleBase" id="RU003887"/>
    </source>
</evidence>
<keyword evidence="2 6" id="KW-0694">RNA-binding</keyword>
<evidence type="ECO:0000313" key="9">
    <source>
        <dbReference type="EMBL" id="NJP00269.1"/>
    </source>
</evidence>
<dbReference type="InterPro" id="IPR036986">
    <property type="entry name" value="S4_RNA-bd_sf"/>
</dbReference>
<proteinExistence type="inferred from homology"/>